<dbReference type="Pfam" id="PF01541">
    <property type="entry name" value="GIY-YIG"/>
    <property type="match status" value="1"/>
</dbReference>
<dbReference type="InterPro" id="IPR000305">
    <property type="entry name" value="GIY-YIG_endonuc"/>
</dbReference>
<sequence>MDHKYITSDKLKQIPKLPGIYKMLDSRGVIIYIGKSKCLQKRVQSYFVKTPKWDKVTRMVPMVKDIEYVVTDTHLEARLLECSLIKEYKPRFNAQMKNDLNYFFIKVEDYNKYNSLSVMEERTDHCYGPFRSKFTISEFLVKLKNIYPITRNGDQYEFEYHIFPIAMEKDLFNQNKAVLLELLASENNLLLLVNTLQSKLVEAVDSYRFEMASIYRDMISCFKIIKNGLNGYKSLSSRSILLKLPMDNGCYKLFYILNGSIIHSMTTDNVTKDIRKEFIKTSKLLIPSVQSIQENEKEWIDYRDIIYSEISDLPEESVELLKL</sequence>
<keyword evidence="2" id="KW-0227">DNA damage</keyword>
<keyword evidence="8" id="KW-1185">Reference proteome</keyword>
<accession>A9KRH1</accession>
<evidence type="ECO:0000259" key="6">
    <source>
        <dbReference type="PROSITE" id="PS50164"/>
    </source>
</evidence>
<reference evidence="8" key="1">
    <citation type="submission" date="2007-11" db="EMBL/GenBank/DDBJ databases">
        <title>Complete genome sequence of Clostridium phytofermentans ISDg.</title>
        <authorList>
            <person name="Leschine S.B."/>
            <person name="Warnick T.A."/>
            <person name="Blanchard J.L."/>
            <person name="Schnell D.J."/>
            <person name="Petit E.L."/>
            <person name="LaTouf W.G."/>
            <person name="Copeland A."/>
            <person name="Lucas S."/>
            <person name="Lapidus A."/>
            <person name="Barry K."/>
            <person name="Glavina del Rio T."/>
            <person name="Dalin E."/>
            <person name="Tice H."/>
            <person name="Pitluck S."/>
            <person name="Kiss H."/>
            <person name="Brettin T."/>
            <person name="Bruce D."/>
            <person name="Detter J.C."/>
            <person name="Han C."/>
            <person name="Kuske C."/>
            <person name="Schmutz J."/>
            <person name="Larimer F."/>
            <person name="Land M."/>
            <person name="Hauser L."/>
            <person name="Kyrpides N."/>
            <person name="Kim E.A."/>
            <person name="Richardson P."/>
        </authorList>
    </citation>
    <scope>NUCLEOTIDE SEQUENCE [LARGE SCALE GENOMIC DNA]</scope>
    <source>
        <strain evidence="8">ATCC 700394 / DSM 18823 / ISDg</strain>
    </source>
</reference>
<dbReference type="Gene3D" id="3.40.1440.10">
    <property type="entry name" value="GIY-YIG endonuclease"/>
    <property type="match status" value="1"/>
</dbReference>
<evidence type="ECO:0000256" key="1">
    <source>
        <dbReference type="ARBA" id="ARBA00022490"/>
    </source>
</evidence>
<evidence type="ECO:0000256" key="2">
    <source>
        <dbReference type="ARBA" id="ARBA00022763"/>
    </source>
</evidence>
<proteinExistence type="predicted"/>
<evidence type="ECO:0000313" key="8">
    <source>
        <dbReference type="Proteomes" id="UP000000370"/>
    </source>
</evidence>
<dbReference type="HOGENOM" id="CLU_014841_4_1_9"/>
<dbReference type="PANTHER" id="PTHR30562:SF1">
    <property type="entry name" value="UVRABC SYSTEM PROTEIN C"/>
    <property type="match status" value="1"/>
</dbReference>
<evidence type="ECO:0000256" key="3">
    <source>
        <dbReference type="ARBA" id="ARBA00022769"/>
    </source>
</evidence>
<dbReference type="Proteomes" id="UP000000370">
    <property type="component" value="Chromosome"/>
</dbReference>
<dbReference type="GO" id="GO:0004518">
    <property type="term" value="F:nuclease activity"/>
    <property type="evidence" value="ECO:0007669"/>
    <property type="project" value="UniProtKB-KW"/>
</dbReference>
<evidence type="ECO:0000256" key="5">
    <source>
        <dbReference type="ARBA" id="ARBA00023204"/>
    </source>
</evidence>
<dbReference type="STRING" id="357809.Cphy_1673"/>
<organism evidence="7 8">
    <name type="scientific">Lachnoclostridium phytofermentans (strain ATCC 700394 / DSM 18823 / ISDg)</name>
    <name type="common">Clostridium phytofermentans</name>
    <dbReference type="NCBI Taxonomy" id="357809"/>
    <lineage>
        <taxon>Bacteria</taxon>
        <taxon>Bacillati</taxon>
        <taxon>Bacillota</taxon>
        <taxon>Clostridia</taxon>
        <taxon>Lachnospirales</taxon>
        <taxon>Lachnospiraceae</taxon>
    </lineage>
</organism>
<dbReference type="KEGG" id="cpy:Cphy_1673"/>
<dbReference type="PROSITE" id="PS50164">
    <property type="entry name" value="GIY_YIG"/>
    <property type="match status" value="1"/>
</dbReference>
<feature type="domain" description="GIY-YIG" evidence="6">
    <location>
        <begin position="16"/>
        <end position="94"/>
    </location>
</feature>
<keyword evidence="3" id="KW-0228">DNA excision</keyword>
<evidence type="ECO:0000313" key="7">
    <source>
        <dbReference type="EMBL" id="ABX42045.1"/>
    </source>
</evidence>
<dbReference type="PANTHER" id="PTHR30562">
    <property type="entry name" value="UVRC/OXIDOREDUCTASE"/>
    <property type="match status" value="1"/>
</dbReference>
<keyword evidence="1" id="KW-0963">Cytoplasm</keyword>
<dbReference type="SMART" id="SM00465">
    <property type="entry name" value="GIYc"/>
    <property type="match status" value="1"/>
</dbReference>
<name>A9KRH1_LACP7</name>
<keyword evidence="5" id="KW-0234">DNA repair</keyword>
<gene>
    <name evidence="7" type="ordered locus">Cphy_1673</name>
</gene>
<dbReference type="InterPro" id="IPR035901">
    <property type="entry name" value="GIY-YIG_endonuc_sf"/>
</dbReference>
<dbReference type="InterPro" id="IPR047296">
    <property type="entry name" value="GIY-YIG_UvrC_Cho"/>
</dbReference>
<dbReference type="AlphaFoldDB" id="A9KRH1"/>
<protein>
    <submittedName>
        <fullName evidence="7">Excinuclease ABC C subunit domain protein</fullName>
    </submittedName>
</protein>
<dbReference type="eggNOG" id="COG0322">
    <property type="taxonomic scope" value="Bacteria"/>
</dbReference>
<keyword evidence="4" id="KW-0267">Excision nuclease</keyword>
<dbReference type="EMBL" id="CP000885">
    <property type="protein sequence ID" value="ABX42045.1"/>
    <property type="molecule type" value="Genomic_DNA"/>
</dbReference>
<dbReference type="FunFam" id="3.40.1440.10:FF:000001">
    <property type="entry name" value="UvrABC system protein C"/>
    <property type="match status" value="1"/>
</dbReference>
<dbReference type="GO" id="GO:0009380">
    <property type="term" value="C:excinuclease repair complex"/>
    <property type="evidence" value="ECO:0007669"/>
    <property type="project" value="TreeGrafter"/>
</dbReference>
<evidence type="ECO:0000256" key="4">
    <source>
        <dbReference type="ARBA" id="ARBA00022881"/>
    </source>
</evidence>
<dbReference type="RefSeq" id="WP_012199699.1">
    <property type="nucleotide sequence ID" value="NC_010001.1"/>
</dbReference>
<dbReference type="OrthoDB" id="9804933at2"/>
<dbReference type="CDD" id="cd10434">
    <property type="entry name" value="GIY-YIG_UvrC_Cho"/>
    <property type="match status" value="1"/>
</dbReference>
<dbReference type="GO" id="GO:0006289">
    <property type="term" value="P:nucleotide-excision repair"/>
    <property type="evidence" value="ECO:0007669"/>
    <property type="project" value="InterPro"/>
</dbReference>
<dbReference type="SUPFAM" id="SSF82771">
    <property type="entry name" value="GIY-YIG endonuclease"/>
    <property type="match status" value="1"/>
</dbReference>
<dbReference type="InterPro" id="IPR050066">
    <property type="entry name" value="UvrABC_protein_C"/>
</dbReference>